<proteinExistence type="inferred from homology"/>
<evidence type="ECO:0000313" key="10">
    <source>
        <dbReference type="EMBL" id="GKH01836.1"/>
    </source>
</evidence>
<feature type="transmembrane region" description="Helical" evidence="8">
    <location>
        <begin position="55"/>
        <end position="78"/>
    </location>
</feature>
<gene>
    <name evidence="10" type="primary">yecS</name>
    <name evidence="10" type="ORF">CE91St55_38170</name>
</gene>
<feature type="transmembrane region" description="Helical" evidence="8">
    <location>
        <begin position="84"/>
        <end position="105"/>
    </location>
</feature>
<dbReference type="InterPro" id="IPR010065">
    <property type="entry name" value="AA_ABC_transptr_permease_3TM"/>
</dbReference>
<evidence type="ECO:0000259" key="9">
    <source>
        <dbReference type="PROSITE" id="PS50928"/>
    </source>
</evidence>
<feature type="transmembrane region" description="Helical" evidence="8">
    <location>
        <begin position="15"/>
        <end position="43"/>
    </location>
</feature>
<dbReference type="InterPro" id="IPR000515">
    <property type="entry name" value="MetI-like"/>
</dbReference>
<evidence type="ECO:0000256" key="4">
    <source>
        <dbReference type="ARBA" id="ARBA00022692"/>
    </source>
</evidence>
<dbReference type="Proteomes" id="UP001055091">
    <property type="component" value="Unassembled WGS sequence"/>
</dbReference>
<evidence type="ECO:0000256" key="1">
    <source>
        <dbReference type="ARBA" id="ARBA00004651"/>
    </source>
</evidence>
<evidence type="ECO:0000256" key="3">
    <source>
        <dbReference type="ARBA" id="ARBA00022475"/>
    </source>
</evidence>
<dbReference type="AlphaFoldDB" id="A0AA37JN04"/>
<dbReference type="RefSeq" id="WP_118042727.1">
    <property type="nucleotide sequence ID" value="NZ_BQNJ01000001.1"/>
</dbReference>
<dbReference type="NCBIfam" id="TIGR01726">
    <property type="entry name" value="HEQRo_perm_3TM"/>
    <property type="match status" value="1"/>
</dbReference>
<dbReference type="Gene3D" id="1.10.3720.10">
    <property type="entry name" value="MetI-like"/>
    <property type="match status" value="1"/>
</dbReference>
<sequence length="221" mass="24562">MNLDFTYIFKVFPTIFSALSLTLRLAIIALAISFALAIVFAIARYYKIPVINQILKIYISFFRGTPPITQIMLIYFGVFGLNKFLIGLPASYAAVTSLSLNAAAYMSETIRGAFNAVDKGQIEACMSIGMTRIQTMRRIILPQSMTVALPSLLNSLVDLIKGTSLAFVIGVPELMAIASYEGSKSFKYFEIYVIVAVIYWCLSIILTRLQSLAEKKLNSYK</sequence>
<comment type="subcellular location">
    <subcellularLocation>
        <location evidence="1 8">Cell membrane</location>
        <topology evidence="1 8">Multi-pass membrane protein</topology>
    </subcellularLocation>
</comment>
<keyword evidence="2 8" id="KW-0813">Transport</keyword>
<dbReference type="PANTHER" id="PTHR30614:SF0">
    <property type="entry name" value="L-CYSTINE TRANSPORT SYSTEM PERMEASE PROTEIN TCYL"/>
    <property type="match status" value="1"/>
</dbReference>
<keyword evidence="3" id="KW-1003">Cell membrane</keyword>
<evidence type="ECO:0000256" key="5">
    <source>
        <dbReference type="ARBA" id="ARBA00022970"/>
    </source>
</evidence>
<dbReference type="PROSITE" id="PS50928">
    <property type="entry name" value="ABC_TM1"/>
    <property type="match status" value="1"/>
</dbReference>
<reference evidence="10" key="1">
    <citation type="submission" date="2022-01" db="EMBL/GenBank/DDBJ databases">
        <title>Novel bile acid biosynthetic pathways are enriched in the microbiome of centenarians.</title>
        <authorList>
            <person name="Sato Y."/>
            <person name="Atarashi K."/>
            <person name="Plichta R.D."/>
            <person name="Arai Y."/>
            <person name="Sasajima S."/>
            <person name="Kearney M.S."/>
            <person name="Suda W."/>
            <person name="Takeshita K."/>
            <person name="Sasaki T."/>
            <person name="Okamoto S."/>
            <person name="Skelly N.A."/>
            <person name="Okamura Y."/>
            <person name="Vlamakis H."/>
            <person name="Li Y."/>
            <person name="Tanoue T."/>
            <person name="Takei H."/>
            <person name="Nittono H."/>
            <person name="Narushima S."/>
            <person name="Irie J."/>
            <person name="Itoh H."/>
            <person name="Moriya K."/>
            <person name="Sugiura Y."/>
            <person name="Suematsu M."/>
            <person name="Moritoki N."/>
            <person name="Shibata S."/>
            <person name="Littman R.D."/>
            <person name="Fischbach A.M."/>
            <person name="Uwamino Y."/>
            <person name="Inoue T."/>
            <person name="Honda A."/>
            <person name="Hattori M."/>
            <person name="Murai T."/>
            <person name="Xavier J.R."/>
            <person name="Hirose N."/>
            <person name="Honda K."/>
        </authorList>
    </citation>
    <scope>NUCLEOTIDE SEQUENCE</scope>
    <source>
        <strain evidence="10">CE91-St55</strain>
    </source>
</reference>
<comment type="similarity">
    <text evidence="8">Belongs to the binding-protein-dependent transport system permease family.</text>
</comment>
<feature type="transmembrane region" description="Helical" evidence="8">
    <location>
        <begin position="191"/>
        <end position="209"/>
    </location>
</feature>
<evidence type="ECO:0000256" key="2">
    <source>
        <dbReference type="ARBA" id="ARBA00022448"/>
    </source>
</evidence>
<dbReference type="PANTHER" id="PTHR30614">
    <property type="entry name" value="MEMBRANE COMPONENT OF AMINO ACID ABC TRANSPORTER"/>
    <property type="match status" value="1"/>
</dbReference>
<dbReference type="GO" id="GO:0043190">
    <property type="term" value="C:ATP-binding cassette (ABC) transporter complex"/>
    <property type="evidence" value="ECO:0007669"/>
    <property type="project" value="InterPro"/>
</dbReference>
<keyword evidence="4 8" id="KW-0812">Transmembrane</keyword>
<keyword evidence="7 8" id="KW-0472">Membrane</keyword>
<evidence type="ECO:0000256" key="8">
    <source>
        <dbReference type="RuleBase" id="RU363032"/>
    </source>
</evidence>
<dbReference type="Pfam" id="PF00528">
    <property type="entry name" value="BPD_transp_1"/>
    <property type="match status" value="1"/>
</dbReference>
<evidence type="ECO:0000313" key="11">
    <source>
        <dbReference type="Proteomes" id="UP001055091"/>
    </source>
</evidence>
<dbReference type="EMBL" id="BQNJ01000001">
    <property type="protein sequence ID" value="GKH01836.1"/>
    <property type="molecule type" value="Genomic_DNA"/>
</dbReference>
<keyword evidence="5" id="KW-0029">Amino-acid transport</keyword>
<protein>
    <submittedName>
        <fullName evidence="10">ABC transporter permease</fullName>
    </submittedName>
</protein>
<dbReference type="InterPro" id="IPR035906">
    <property type="entry name" value="MetI-like_sf"/>
</dbReference>
<keyword evidence="6 8" id="KW-1133">Transmembrane helix</keyword>
<accession>A0AA37JN04</accession>
<dbReference type="CDD" id="cd06261">
    <property type="entry name" value="TM_PBP2"/>
    <property type="match status" value="1"/>
</dbReference>
<dbReference type="SUPFAM" id="SSF161098">
    <property type="entry name" value="MetI-like"/>
    <property type="match status" value="1"/>
</dbReference>
<dbReference type="InterPro" id="IPR043429">
    <property type="entry name" value="ArtM/GltK/GlnP/TcyL/YhdX-like"/>
</dbReference>
<name>A0AA37JN04_9FIRM</name>
<evidence type="ECO:0000256" key="7">
    <source>
        <dbReference type="ARBA" id="ARBA00023136"/>
    </source>
</evidence>
<evidence type="ECO:0000256" key="6">
    <source>
        <dbReference type="ARBA" id="ARBA00022989"/>
    </source>
</evidence>
<organism evidence="10 11">
    <name type="scientific">Hungatella hathewayi</name>
    <dbReference type="NCBI Taxonomy" id="154046"/>
    <lineage>
        <taxon>Bacteria</taxon>
        <taxon>Bacillati</taxon>
        <taxon>Bacillota</taxon>
        <taxon>Clostridia</taxon>
        <taxon>Lachnospirales</taxon>
        <taxon>Lachnospiraceae</taxon>
        <taxon>Hungatella</taxon>
    </lineage>
</organism>
<feature type="domain" description="ABC transmembrane type-1" evidence="9">
    <location>
        <begin position="19"/>
        <end position="210"/>
    </location>
</feature>
<dbReference type="GO" id="GO:0015184">
    <property type="term" value="F:L-cystine transmembrane transporter activity"/>
    <property type="evidence" value="ECO:0007669"/>
    <property type="project" value="TreeGrafter"/>
</dbReference>
<comment type="caution">
    <text evidence="10">The sequence shown here is derived from an EMBL/GenBank/DDBJ whole genome shotgun (WGS) entry which is preliminary data.</text>
</comment>